<sequence length="987" mass="115150">MDSFVWTISRSSMKTLPPTLSWICSFTFSCHSSRKYPLVHIKYSHNTIPFPYNYFGFQRFRLLKRRLSYVRTQWVLTMASEGNRFFQIFQKLTSQPENDLLRKYRKIITGINQLEDKFKLFSDAELKELTRTFRDRLDGGQEKDSILEEAFAVAREVCRRTLGIRLYDVQLLGSLVLLNGNIAEMATGEGKTYVTIPAAYFEAIHGKGGIFIITVNDYLARRDANLVRPVYDFLGISLGIIDSSTPFEEKKKAYSQQIIYVTNSELGFDYLRDHLTKSPEGVVLSSCFRFGMIDEVDSVLIDEARTPLIISDKVKAPKEFYYRAIDVVGQLKSKYDYEVKEKEQTVILTERGIVRCENLLETEDLYSLETPWAYYVINALKAKELFVRDRDYIVDQGQVKIVDTFTGRTLVGRRWNEGLHQSVEAKEGLEISEETQIAAKISYQSFFKLFHKLCGMTATASTDKNEFRSVYGMEVVTIPTAFPMIRKDYPDWVFQTKSFKLEAVVEEIEEMYSLGRPVLVGTTSIDASEEISTLLRDRNVPHEVLNARPENASREAEIVSRAGTLHAVTISTNMSGRGTDIMLGGNPLYMTRSCIGTILLEYMKSGNLEWLSNTRWNISKDFIQSLAEYWTTINGLQHKPSSHEEYSDDMLLQWKTSIDDWLYIFHPYMKPSILDSRISEWWPSFLDIFQQIQEDVEEQRKKIIQLGGLYVIGTERHESRRIDNQLRGRAGRQGDPGASRFFLSLEDRLFRIFGGDRIKGLMQSLRVGNLPIENSLVTSSLDNIQSTVEQYFAGMRMELFKYDQVVDKQRVAIYMDRDRILRGSMEYLVQRLENDIYQTMEEIVKVHWPLNLPETKVKCEQKLKEFFPFVQWNENTIQDITLQEEFVQNWKNRLFHSSWLNDIPLFQTSPKSSIETILRFIYLQQIDYLWMDHLKRLELIFQVIGLQVYRQTDPFLEYQRQAYDRFQELIADIRKTSIYSITHYKPK</sequence>
<evidence type="ECO:0000256" key="3">
    <source>
        <dbReference type="ARBA" id="ARBA00022448"/>
    </source>
</evidence>
<dbReference type="GO" id="GO:0017038">
    <property type="term" value="P:protein import"/>
    <property type="evidence" value="ECO:0007669"/>
    <property type="project" value="InterPro"/>
</dbReference>
<keyword evidence="5 10" id="KW-0067">ATP-binding</keyword>
<dbReference type="NCBIfam" id="TIGR00963">
    <property type="entry name" value="secA"/>
    <property type="match status" value="1"/>
</dbReference>
<evidence type="ECO:0000256" key="7">
    <source>
        <dbReference type="ARBA" id="ARBA00022967"/>
    </source>
</evidence>
<dbReference type="PROSITE" id="PS51196">
    <property type="entry name" value="SECA_MOTOR_DEAD"/>
    <property type="match status" value="1"/>
</dbReference>
<dbReference type="SMART" id="SM00958">
    <property type="entry name" value="SecA_PP_bind"/>
    <property type="match status" value="1"/>
</dbReference>
<comment type="similarity">
    <text evidence="2 10">Belongs to the SecA family.</text>
</comment>
<reference evidence="13" key="2">
    <citation type="submission" date="2022-01" db="EMBL/GenBank/DDBJ databases">
        <authorList>
            <person name="Hirooka S."/>
            <person name="Miyagishima S.Y."/>
        </authorList>
    </citation>
    <scope>NUCLEOTIDE SEQUENCE</scope>
    <source>
        <strain evidence="13">NBRC 102759</strain>
    </source>
</reference>
<dbReference type="CDD" id="cd17928">
    <property type="entry name" value="DEXDc_SecA"/>
    <property type="match status" value="1"/>
</dbReference>
<name>A0A9C7Q245_9RHOD</name>
<dbReference type="FunFam" id="3.90.1440.10:FF:000003">
    <property type="entry name" value="Preprotein translocase SecA subunit"/>
    <property type="match status" value="1"/>
</dbReference>
<dbReference type="GO" id="GO:0006886">
    <property type="term" value="P:intracellular protein transport"/>
    <property type="evidence" value="ECO:0007669"/>
    <property type="project" value="InterPro"/>
</dbReference>
<evidence type="ECO:0000256" key="5">
    <source>
        <dbReference type="ARBA" id="ARBA00022840"/>
    </source>
</evidence>
<dbReference type="AlphaFoldDB" id="A0A9C7Q245"/>
<keyword evidence="7" id="KW-1278">Translocase</keyword>
<keyword evidence="9" id="KW-0472">Membrane</keyword>
<dbReference type="SUPFAM" id="SSF81886">
    <property type="entry name" value="Helical scaffold and wing domains of SecA"/>
    <property type="match status" value="1"/>
</dbReference>
<evidence type="ECO:0000256" key="1">
    <source>
        <dbReference type="ARBA" id="ARBA00004170"/>
    </source>
</evidence>
<dbReference type="SUPFAM" id="SSF81767">
    <property type="entry name" value="Pre-protein crosslinking domain of SecA"/>
    <property type="match status" value="1"/>
</dbReference>
<dbReference type="Pfam" id="PF07516">
    <property type="entry name" value="SecA_SW"/>
    <property type="match status" value="1"/>
</dbReference>
<keyword evidence="3 10" id="KW-0813">Transport</keyword>
<gene>
    <name evidence="13" type="ORF">GpartN1_g5938.t1</name>
</gene>
<dbReference type="PANTHER" id="PTHR30612">
    <property type="entry name" value="SECA INNER MEMBRANE COMPONENT OF SEC PROTEIN SECRETION SYSTEM"/>
    <property type="match status" value="1"/>
</dbReference>
<proteinExistence type="inferred from homology"/>
<feature type="domain" description="SecA family profile" evidence="12">
    <location>
        <begin position="86"/>
        <end position="774"/>
    </location>
</feature>
<dbReference type="SMART" id="SM00957">
    <property type="entry name" value="SecA_DEAD"/>
    <property type="match status" value="1"/>
</dbReference>
<protein>
    <recommendedName>
        <fullName evidence="10">Protein translocase subunit SecA</fullName>
    </recommendedName>
</protein>
<dbReference type="Gene3D" id="3.90.1440.10">
    <property type="entry name" value="SecA, preprotein cross-linking domain"/>
    <property type="match status" value="1"/>
</dbReference>
<dbReference type="InterPro" id="IPR036266">
    <property type="entry name" value="SecA_Wing/Scaffold_sf"/>
</dbReference>
<dbReference type="InterPro" id="IPR027417">
    <property type="entry name" value="P-loop_NTPase"/>
</dbReference>
<dbReference type="Pfam" id="PF21090">
    <property type="entry name" value="P-loop_SecA"/>
    <property type="match status" value="1"/>
</dbReference>
<dbReference type="Pfam" id="PF07517">
    <property type="entry name" value="SecA_DEAD"/>
    <property type="match status" value="1"/>
</dbReference>
<dbReference type="InterPro" id="IPR014018">
    <property type="entry name" value="SecA_motor_DEAD"/>
</dbReference>
<dbReference type="InterPro" id="IPR014001">
    <property type="entry name" value="Helicase_ATP-bd"/>
</dbReference>
<dbReference type="PRINTS" id="PR00906">
    <property type="entry name" value="SECA"/>
</dbReference>
<dbReference type="InterPro" id="IPR000185">
    <property type="entry name" value="SecA"/>
</dbReference>
<dbReference type="InterPro" id="IPR011115">
    <property type="entry name" value="SecA_DEAD"/>
</dbReference>
<feature type="domain" description="Helicase ATP-binding" evidence="11">
    <location>
        <begin position="172"/>
        <end position="311"/>
    </location>
</feature>
<dbReference type="InterPro" id="IPR011116">
    <property type="entry name" value="SecA_Wing/Scaffold"/>
</dbReference>
<dbReference type="Gene3D" id="1.10.3060.10">
    <property type="entry name" value="Helical scaffold and wing domains of SecA"/>
    <property type="match status" value="1"/>
</dbReference>
<keyword evidence="6 10" id="KW-0653">Protein transport</keyword>
<dbReference type="GO" id="GO:0016020">
    <property type="term" value="C:membrane"/>
    <property type="evidence" value="ECO:0007669"/>
    <property type="project" value="UniProtKB-SubCell"/>
</dbReference>
<dbReference type="HAMAP" id="MF_01382">
    <property type="entry name" value="SecA"/>
    <property type="match status" value="1"/>
</dbReference>
<dbReference type="InterPro" id="IPR011130">
    <property type="entry name" value="SecA_preprotein_X-link_dom"/>
</dbReference>
<dbReference type="InterPro" id="IPR044722">
    <property type="entry name" value="SecA_SF2_C"/>
</dbReference>
<evidence type="ECO:0000259" key="12">
    <source>
        <dbReference type="PROSITE" id="PS51196"/>
    </source>
</evidence>
<evidence type="ECO:0000256" key="9">
    <source>
        <dbReference type="ARBA" id="ARBA00023136"/>
    </source>
</evidence>
<organism evidence="13 14">
    <name type="scientific">Galdieria partita</name>
    <dbReference type="NCBI Taxonomy" id="83374"/>
    <lineage>
        <taxon>Eukaryota</taxon>
        <taxon>Rhodophyta</taxon>
        <taxon>Bangiophyceae</taxon>
        <taxon>Galdieriales</taxon>
        <taxon>Galdieriaceae</taxon>
        <taxon>Galdieria</taxon>
    </lineage>
</organism>
<evidence type="ECO:0000256" key="10">
    <source>
        <dbReference type="RuleBase" id="RU003874"/>
    </source>
</evidence>
<evidence type="ECO:0000313" key="13">
    <source>
        <dbReference type="EMBL" id="GJQ14147.1"/>
    </source>
</evidence>
<keyword evidence="4 10" id="KW-0547">Nucleotide-binding</keyword>
<accession>A0A9C7Q245</accession>
<dbReference type="PROSITE" id="PS51192">
    <property type="entry name" value="HELICASE_ATP_BIND_1"/>
    <property type="match status" value="1"/>
</dbReference>
<dbReference type="OrthoDB" id="27934at2759"/>
<evidence type="ECO:0000256" key="8">
    <source>
        <dbReference type="ARBA" id="ARBA00023010"/>
    </source>
</evidence>
<dbReference type="Gene3D" id="3.40.50.300">
    <property type="entry name" value="P-loop containing nucleotide triphosphate hydrolases"/>
    <property type="match status" value="2"/>
</dbReference>
<dbReference type="CDD" id="cd18803">
    <property type="entry name" value="SF2_C_secA"/>
    <property type="match status" value="1"/>
</dbReference>
<evidence type="ECO:0000256" key="4">
    <source>
        <dbReference type="ARBA" id="ARBA00022741"/>
    </source>
</evidence>
<evidence type="ECO:0000256" key="2">
    <source>
        <dbReference type="ARBA" id="ARBA00007650"/>
    </source>
</evidence>
<evidence type="ECO:0000313" key="14">
    <source>
        <dbReference type="Proteomes" id="UP001061958"/>
    </source>
</evidence>
<dbReference type="SUPFAM" id="SSF52540">
    <property type="entry name" value="P-loop containing nucleoside triphosphate hydrolases"/>
    <property type="match status" value="2"/>
</dbReference>
<dbReference type="EMBL" id="BQMJ01000051">
    <property type="protein sequence ID" value="GJQ14147.1"/>
    <property type="molecule type" value="Genomic_DNA"/>
</dbReference>
<comment type="subcellular location">
    <subcellularLocation>
        <location evidence="1">Membrane</location>
        <topology evidence="1">Peripheral membrane protein</topology>
    </subcellularLocation>
</comment>
<dbReference type="PANTHER" id="PTHR30612:SF0">
    <property type="entry name" value="CHLOROPLAST PROTEIN-TRANSPORTING ATPASE"/>
    <property type="match status" value="1"/>
</dbReference>
<evidence type="ECO:0000256" key="6">
    <source>
        <dbReference type="ARBA" id="ARBA00022927"/>
    </source>
</evidence>
<dbReference type="GO" id="GO:0005524">
    <property type="term" value="F:ATP binding"/>
    <property type="evidence" value="ECO:0007669"/>
    <property type="project" value="UniProtKB-KW"/>
</dbReference>
<dbReference type="Pfam" id="PF01043">
    <property type="entry name" value="SecA_PP_bind"/>
    <property type="match status" value="1"/>
</dbReference>
<reference evidence="13" key="1">
    <citation type="journal article" date="2022" name="Proc. Natl. Acad. Sci. U.S.A.">
        <title>Life cycle and functional genomics of the unicellular red alga Galdieria for elucidating algal and plant evolution and industrial use.</title>
        <authorList>
            <person name="Hirooka S."/>
            <person name="Itabashi T."/>
            <person name="Ichinose T.M."/>
            <person name="Onuma R."/>
            <person name="Fujiwara T."/>
            <person name="Yamashita S."/>
            <person name="Jong L.W."/>
            <person name="Tomita R."/>
            <person name="Iwane A.H."/>
            <person name="Miyagishima S.Y."/>
        </authorList>
    </citation>
    <scope>NUCLEOTIDE SEQUENCE</scope>
    <source>
        <strain evidence="13">NBRC 102759</strain>
    </source>
</reference>
<dbReference type="InterPro" id="IPR036670">
    <property type="entry name" value="SecA_X-link_sf"/>
</dbReference>
<keyword evidence="14" id="KW-1185">Reference proteome</keyword>
<evidence type="ECO:0000259" key="11">
    <source>
        <dbReference type="PROSITE" id="PS51192"/>
    </source>
</evidence>
<keyword evidence="8 10" id="KW-0811">Translocation</keyword>
<comment type="caution">
    <text evidence="13">The sequence shown here is derived from an EMBL/GenBank/DDBJ whole genome shotgun (WGS) entry which is preliminary data.</text>
</comment>
<dbReference type="GO" id="GO:0006605">
    <property type="term" value="P:protein targeting"/>
    <property type="evidence" value="ECO:0007669"/>
    <property type="project" value="InterPro"/>
</dbReference>
<dbReference type="Proteomes" id="UP001061958">
    <property type="component" value="Unassembled WGS sequence"/>
</dbReference>